<proteinExistence type="predicted"/>
<gene>
    <name evidence="3" type="ORF">DOK78_002000</name>
</gene>
<dbReference type="InterPro" id="IPR002104">
    <property type="entry name" value="Integrase_catalytic"/>
</dbReference>
<protein>
    <recommendedName>
        <fullName evidence="2">Tyr recombinase domain-containing protein</fullName>
    </recommendedName>
</protein>
<sequence length="102" mass="12245">MIMLLADTGIRLAELRNLRDDNFSKNSILSKTVRAERTELFFVSPIILKQKLKYDRAKSNYFEEWNEYQQSNFVFLGQRGKKLSADMVVQRDTRRLWKLRKQ</sequence>
<feature type="domain" description="Tyr recombinase" evidence="2">
    <location>
        <begin position="1"/>
        <end position="102"/>
    </location>
</feature>
<evidence type="ECO:0000259" key="2">
    <source>
        <dbReference type="PROSITE" id="PS51898"/>
    </source>
</evidence>
<evidence type="ECO:0000313" key="4">
    <source>
        <dbReference type="Proteomes" id="UP000664701"/>
    </source>
</evidence>
<dbReference type="EMBL" id="CP147251">
    <property type="protein sequence ID" value="WYJ77362.1"/>
    <property type="molecule type" value="Genomic_DNA"/>
</dbReference>
<keyword evidence="1" id="KW-0233">DNA recombination</keyword>
<dbReference type="Gene3D" id="1.10.443.10">
    <property type="entry name" value="Intergrase catalytic core"/>
    <property type="match status" value="1"/>
</dbReference>
<dbReference type="InterPro" id="IPR013762">
    <property type="entry name" value="Integrase-like_cat_sf"/>
</dbReference>
<dbReference type="Proteomes" id="UP000664701">
    <property type="component" value="Chromosome"/>
</dbReference>
<evidence type="ECO:0000313" key="3">
    <source>
        <dbReference type="EMBL" id="WYJ77362.1"/>
    </source>
</evidence>
<name>A0ABZ2SPA3_9ENTE</name>
<organism evidence="3 4">
    <name type="scientific">Candidatus Enterococcus lowellii</name>
    <dbReference type="NCBI Taxonomy" id="2230877"/>
    <lineage>
        <taxon>Bacteria</taxon>
        <taxon>Bacillati</taxon>
        <taxon>Bacillota</taxon>
        <taxon>Bacilli</taxon>
        <taxon>Lactobacillales</taxon>
        <taxon>Enterococcaceae</taxon>
        <taxon>Enterococcus</taxon>
    </lineage>
</organism>
<evidence type="ECO:0000256" key="1">
    <source>
        <dbReference type="ARBA" id="ARBA00023172"/>
    </source>
</evidence>
<dbReference type="PROSITE" id="PS51898">
    <property type="entry name" value="TYR_RECOMBINASE"/>
    <property type="match status" value="1"/>
</dbReference>
<dbReference type="RefSeq" id="WP_207940497.1">
    <property type="nucleotide sequence ID" value="NZ_CP147251.1"/>
</dbReference>
<dbReference type="InterPro" id="IPR011010">
    <property type="entry name" value="DNA_brk_join_enz"/>
</dbReference>
<accession>A0ABZ2SPA3</accession>
<keyword evidence="4" id="KW-1185">Reference proteome</keyword>
<reference evidence="3 4" key="1">
    <citation type="submission" date="2024-03" db="EMBL/GenBank/DDBJ databases">
        <title>The Genome Sequence of Enterococcus sp. DIV2402.</title>
        <authorList>
            <consortium name="The Broad Institute Genomics Platform"/>
            <consortium name="The Broad Institute Microbial Omics Core"/>
            <consortium name="The Broad Institute Genomic Center for Infectious Diseases"/>
            <person name="Earl A."/>
            <person name="Manson A."/>
            <person name="Gilmore M."/>
            <person name="Schwartman J."/>
            <person name="Shea T."/>
            <person name="Abouelleil A."/>
            <person name="Cao P."/>
            <person name="Chapman S."/>
            <person name="Cusick C."/>
            <person name="Young S."/>
            <person name="Neafsey D."/>
            <person name="Nusbaum C."/>
            <person name="Birren B."/>
        </authorList>
    </citation>
    <scope>NUCLEOTIDE SEQUENCE [LARGE SCALE GENOMIC DNA]</scope>
    <source>
        <strain evidence="3 4">DIV2402</strain>
    </source>
</reference>
<dbReference type="SUPFAM" id="SSF56349">
    <property type="entry name" value="DNA breaking-rejoining enzymes"/>
    <property type="match status" value="1"/>
</dbReference>